<name>A0A9D3Y2V7_DREPO</name>
<dbReference type="Gene3D" id="2.60.120.200">
    <property type="match status" value="1"/>
</dbReference>
<organism evidence="4 5">
    <name type="scientific">Dreissena polymorpha</name>
    <name type="common">Zebra mussel</name>
    <name type="synonym">Mytilus polymorpha</name>
    <dbReference type="NCBI Taxonomy" id="45954"/>
    <lineage>
        <taxon>Eukaryota</taxon>
        <taxon>Metazoa</taxon>
        <taxon>Spiralia</taxon>
        <taxon>Lophotrochozoa</taxon>
        <taxon>Mollusca</taxon>
        <taxon>Bivalvia</taxon>
        <taxon>Autobranchia</taxon>
        <taxon>Heteroconchia</taxon>
        <taxon>Euheterodonta</taxon>
        <taxon>Imparidentia</taxon>
        <taxon>Neoheterodontei</taxon>
        <taxon>Myida</taxon>
        <taxon>Dreissenoidea</taxon>
        <taxon>Dreissenidae</taxon>
        <taxon>Dreissena</taxon>
    </lineage>
</organism>
<dbReference type="InterPro" id="IPR001079">
    <property type="entry name" value="Galectin_CRD"/>
</dbReference>
<comment type="caution">
    <text evidence="4">The sequence shown here is derived from an EMBL/GenBank/DDBJ whole genome shotgun (WGS) entry which is preliminary data.</text>
</comment>
<evidence type="ECO:0000313" key="5">
    <source>
        <dbReference type="Proteomes" id="UP000828390"/>
    </source>
</evidence>
<reference evidence="4" key="1">
    <citation type="journal article" date="2019" name="bioRxiv">
        <title>The Genome of the Zebra Mussel, Dreissena polymorpha: A Resource for Invasive Species Research.</title>
        <authorList>
            <person name="McCartney M.A."/>
            <person name="Auch B."/>
            <person name="Kono T."/>
            <person name="Mallez S."/>
            <person name="Zhang Y."/>
            <person name="Obille A."/>
            <person name="Becker A."/>
            <person name="Abrahante J.E."/>
            <person name="Garbe J."/>
            <person name="Badalamenti J.P."/>
            <person name="Herman A."/>
            <person name="Mangelson H."/>
            <person name="Liachko I."/>
            <person name="Sullivan S."/>
            <person name="Sone E.D."/>
            <person name="Koren S."/>
            <person name="Silverstein K.A.T."/>
            <person name="Beckman K.B."/>
            <person name="Gohl D.M."/>
        </authorList>
    </citation>
    <scope>NUCLEOTIDE SEQUENCE</scope>
    <source>
        <strain evidence="4">Duluth1</strain>
        <tissue evidence="4">Whole animal</tissue>
    </source>
</reference>
<dbReference type="Proteomes" id="UP000828390">
    <property type="component" value="Unassembled WGS sequence"/>
</dbReference>
<evidence type="ECO:0000256" key="1">
    <source>
        <dbReference type="ARBA" id="ARBA00022734"/>
    </source>
</evidence>
<sequence>MAPNAYFEMIILVKQLGLKVAVNNNHLLENKHRLQPLGNFSFLRIDGDVKITQLRLQ</sequence>
<dbReference type="GO" id="GO:0030246">
    <property type="term" value="F:carbohydrate binding"/>
    <property type="evidence" value="ECO:0007669"/>
    <property type="project" value="UniProtKB-UniRule"/>
</dbReference>
<keyword evidence="5" id="KW-1185">Reference proteome</keyword>
<keyword evidence="1 2" id="KW-0430">Lectin</keyword>
<dbReference type="EMBL" id="JAIWYP010000027">
    <property type="protein sequence ID" value="KAH3691986.1"/>
    <property type="molecule type" value="Genomic_DNA"/>
</dbReference>
<proteinExistence type="predicted"/>
<evidence type="ECO:0000313" key="4">
    <source>
        <dbReference type="EMBL" id="KAH3691986.1"/>
    </source>
</evidence>
<evidence type="ECO:0000259" key="3">
    <source>
        <dbReference type="PROSITE" id="PS51304"/>
    </source>
</evidence>
<dbReference type="SUPFAM" id="SSF49899">
    <property type="entry name" value="Concanavalin A-like lectins/glucanases"/>
    <property type="match status" value="1"/>
</dbReference>
<evidence type="ECO:0000256" key="2">
    <source>
        <dbReference type="RuleBase" id="RU102079"/>
    </source>
</evidence>
<feature type="domain" description="Galectin" evidence="3">
    <location>
        <begin position="1"/>
        <end position="57"/>
    </location>
</feature>
<dbReference type="AlphaFoldDB" id="A0A9D3Y2V7"/>
<dbReference type="PROSITE" id="PS51304">
    <property type="entry name" value="GALECTIN"/>
    <property type="match status" value="1"/>
</dbReference>
<dbReference type="InterPro" id="IPR013320">
    <property type="entry name" value="ConA-like_dom_sf"/>
</dbReference>
<reference evidence="4" key="2">
    <citation type="submission" date="2020-11" db="EMBL/GenBank/DDBJ databases">
        <authorList>
            <person name="McCartney M.A."/>
            <person name="Auch B."/>
            <person name="Kono T."/>
            <person name="Mallez S."/>
            <person name="Becker A."/>
            <person name="Gohl D.M."/>
            <person name="Silverstein K.A.T."/>
            <person name="Koren S."/>
            <person name="Bechman K.B."/>
            <person name="Herman A."/>
            <person name="Abrahante J.E."/>
            <person name="Garbe J."/>
        </authorList>
    </citation>
    <scope>NUCLEOTIDE SEQUENCE</scope>
    <source>
        <strain evidence="4">Duluth1</strain>
        <tissue evidence="4">Whole animal</tissue>
    </source>
</reference>
<protein>
    <recommendedName>
        <fullName evidence="2">Galectin</fullName>
    </recommendedName>
</protein>
<accession>A0A9D3Y2V7</accession>
<gene>
    <name evidence="4" type="ORF">DPMN_191401</name>
</gene>
<dbReference type="Pfam" id="PF00337">
    <property type="entry name" value="Gal-bind_lectin"/>
    <property type="match status" value="1"/>
</dbReference>